<evidence type="ECO:0000256" key="10">
    <source>
        <dbReference type="ARBA" id="ARBA00032873"/>
    </source>
</evidence>
<dbReference type="Gene3D" id="1.10.600.10">
    <property type="entry name" value="Farnesyl Diphosphate Synthase"/>
    <property type="match status" value="1"/>
</dbReference>
<gene>
    <name evidence="13" type="ORF">FA15DRAFT_642606</name>
</gene>
<name>A0A5C3KU22_COPMA</name>
<dbReference type="PANTHER" id="PTHR11525">
    <property type="entry name" value="FARNESYL-PYROPHOSPHATE SYNTHETASE"/>
    <property type="match status" value="1"/>
</dbReference>
<evidence type="ECO:0000256" key="5">
    <source>
        <dbReference type="ARBA" id="ARBA00022723"/>
    </source>
</evidence>
<evidence type="ECO:0000256" key="7">
    <source>
        <dbReference type="ARBA" id="ARBA00032380"/>
    </source>
</evidence>
<dbReference type="AlphaFoldDB" id="A0A5C3KU22"/>
<feature type="region of interest" description="Disordered" evidence="12">
    <location>
        <begin position="1"/>
        <end position="25"/>
    </location>
</feature>
<evidence type="ECO:0000256" key="6">
    <source>
        <dbReference type="ARBA" id="ARBA00022842"/>
    </source>
</evidence>
<dbReference type="CDD" id="cd00685">
    <property type="entry name" value="Trans_IPPS_HT"/>
    <property type="match status" value="1"/>
</dbReference>
<dbReference type="STRING" id="230819.A0A5C3KU22"/>
<dbReference type="GO" id="GO:0005737">
    <property type="term" value="C:cytoplasm"/>
    <property type="evidence" value="ECO:0007669"/>
    <property type="project" value="TreeGrafter"/>
</dbReference>
<evidence type="ECO:0000256" key="9">
    <source>
        <dbReference type="ARBA" id="ARBA00032448"/>
    </source>
</evidence>
<keyword evidence="5" id="KW-0479">Metal-binding</keyword>
<evidence type="ECO:0000256" key="11">
    <source>
        <dbReference type="RuleBase" id="RU004466"/>
    </source>
</evidence>
<dbReference type="InterPro" id="IPR033749">
    <property type="entry name" value="Polyprenyl_synt_CS"/>
</dbReference>
<dbReference type="PROSITE" id="PS00444">
    <property type="entry name" value="POLYPRENYL_SYNTHASE_2"/>
    <property type="match status" value="1"/>
</dbReference>
<evidence type="ECO:0000256" key="3">
    <source>
        <dbReference type="ARBA" id="ARBA00012833"/>
    </source>
</evidence>
<dbReference type="InterPro" id="IPR000092">
    <property type="entry name" value="Polyprenyl_synt"/>
</dbReference>
<dbReference type="GO" id="GO:0045337">
    <property type="term" value="P:farnesyl diphosphate biosynthetic process"/>
    <property type="evidence" value="ECO:0007669"/>
    <property type="project" value="TreeGrafter"/>
</dbReference>
<evidence type="ECO:0000313" key="13">
    <source>
        <dbReference type="EMBL" id="TFK23353.1"/>
    </source>
</evidence>
<accession>A0A5C3KU22</accession>
<comment type="similarity">
    <text evidence="11">Belongs to the FPP/GGPP synthase family.</text>
</comment>
<reference evidence="13 14" key="1">
    <citation type="journal article" date="2019" name="Nat. Ecol. Evol.">
        <title>Megaphylogeny resolves global patterns of mushroom evolution.</title>
        <authorList>
            <person name="Varga T."/>
            <person name="Krizsan K."/>
            <person name="Foldi C."/>
            <person name="Dima B."/>
            <person name="Sanchez-Garcia M."/>
            <person name="Sanchez-Ramirez S."/>
            <person name="Szollosi G.J."/>
            <person name="Szarkandi J.G."/>
            <person name="Papp V."/>
            <person name="Albert L."/>
            <person name="Andreopoulos W."/>
            <person name="Angelini C."/>
            <person name="Antonin V."/>
            <person name="Barry K.W."/>
            <person name="Bougher N.L."/>
            <person name="Buchanan P."/>
            <person name="Buyck B."/>
            <person name="Bense V."/>
            <person name="Catcheside P."/>
            <person name="Chovatia M."/>
            <person name="Cooper J."/>
            <person name="Damon W."/>
            <person name="Desjardin D."/>
            <person name="Finy P."/>
            <person name="Geml J."/>
            <person name="Haridas S."/>
            <person name="Hughes K."/>
            <person name="Justo A."/>
            <person name="Karasinski D."/>
            <person name="Kautmanova I."/>
            <person name="Kiss B."/>
            <person name="Kocsube S."/>
            <person name="Kotiranta H."/>
            <person name="LaButti K.M."/>
            <person name="Lechner B.E."/>
            <person name="Liimatainen K."/>
            <person name="Lipzen A."/>
            <person name="Lukacs Z."/>
            <person name="Mihaltcheva S."/>
            <person name="Morgado L.N."/>
            <person name="Niskanen T."/>
            <person name="Noordeloos M.E."/>
            <person name="Ohm R.A."/>
            <person name="Ortiz-Santana B."/>
            <person name="Ovrebo C."/>
            <person name="Racz N."/>
            <person name="Riley R."/>
            <person name="Savchenko A."/>
            <person name="Shiryaev A."/>
            <person name="Soop K."/>
            <person name="Spirin V."/>
            <person name="Szebenyi C."/>
            <person name="Tomsovsky M."/>
            <person name="Tulloss R.E."/>
            <person name="Uehling J."/>
            <person name="Grigoriev I.V."/>
            <person name="Vagvolgyi C."/>
            <person name="Papp T."/>
            <person name="Martin F.M."/>
            <person name="Miettinen O."/>
            <person name="Hibbett D.S."/>
            <person name="Nagy L.G."/>
        </authorList>
    </citation>
    <scope>NUCLEOTIDE SEQUENCE [LARGE SCALE GENOMIC DNA]</scope>
    <source>
        <strain evidence="13 14">CBS 121175</strain>
    </source>
</reference>
<dbReference type="Proteomes" id="UP000307440">
    <property type="component" value="Unassembled WGS sequence"/>
</dbReference>
<dbReference type="GO" id="GO:0046872">
    <property type="term" value="F:metal ion binding"/>
    <property type="evidence" value="ECO:0007669"/>
    <property type="project" value="UniProtKB-KW"/>
</dbReference>
<keyword evidence="4 11" id="KW-0808">Transferase</keyword>
<dbReference type="PROSITE" id="PS00723">
    <property type="entry name" value="POLYPRENYL_SYNTHASE_1"/>
    <property type="match status" value="1"/>
</dbReference>
<evidence type="ECO:0000256" key="8">
    <source>
        <dbReference type="ARBA" id="ARBA00032424"/>
    </source>
</evidence>
<dbReference type="EC" id="2.5.1.10" evidence="2"/>
<evidence type="ECO:0000256" key="4">
    <source>
        <dbReference type="ARBA" id="ARBA00022679"/>
    </source>
</evidence>
<sequence>MNSSTHLPRINNYSTTTTMSSSDKASRRARFEQAWVAIRDELLENFAGENMPEEAIEWYKANLDYNVPGGKLNRGISVCDTVEILKGAPLTEEEYKRAAVLGWSIELLQGFFLVSDDIMDSSITRRGQPCWYRVPKIGMIAINDSFMLEAPIYWLIKKYFRRESYYADLVDLFHETTYQTEMGQLVDLITAPEDHVDLTKFSLERHRLIVIYKTAFYSFYLPVACAMMISGIPFPTDTPPRFSLVGTSLTGVNNFGGKEINEKRNDPYSIALSILIPLGEYFQVQDDFLDYSAPPEVLGKIGTDIVDNKCSWVINTALALASSSTSISTGPTAKLTEERKAELRKVLDESYGQKNKDAEERVKGVYRELGIPWHYKNYEETVVGELRRRIGLVDESATGLKREVFESFLGKIYGRSK</sequence>
<evidence type="ECO:0000256" key="1">
    <source>
        <dbReference type="ARBA" id="ARBA00001946"/>
    </source>
</evidence>
<dbReference type="GO" id="GO:0004161">
    <property type="term" value="F:dimethylallyltranstransferase activity"/>
    <property type="evidence" value="ECO:0007669"/>
    <property type="project" value="UniProtKB-EC"/>
</dbReference>
<comment type="cofactor">
    <cofactor evidence="1">
        <name>Mg(2+)</name>
        <dbReference type="ChEBI" id="CHEBI:18420"/>
    </cofactor>
</comment>
<keyword evidence="6" id="KW-0460">Magnesium</keyword>
<keyword evidence="14" id="KW-1185">Reference proteome</keyword>
<dbReference type="InterPro" id="IPR039702">
    <property type="entry name" value="FPS1-like"/>
</dbReference>
<dbReference type="PANTHER" id="PTHR11525:SF0">
    <property type="entry name" value="FARNESYL PYROPHOSPHATE SYNTHASE"/>
    <property type="match status" value="1"/>
</dbReference>
<evidence type="ECO:0000256" key="2">
    <source>
        <dbReference type="ARBA" id="ARBA00012439"/>
    </source>
</evidence>
<dbReference type="EC" id="2.5.1.1" evidence="3"/>
<organism evidence="13 14">
    <name type="scientific">Coprinopsis marcescibilis</name>
    <name type="common">Agaric fungus</name>
    <name type="synonym">Psathyrella marcescibilis</name>
    <dbReference type="NCBI Taxonomy" id="230819"/>
    <lineage>
        <taxon>Eukaryota</taxon>
        <taxon>Fungi</taxon>
        <taxon>Dikarya</taxon>
        <taxon>Basidiomycota</taxon>
        <taxon>Agaricomycotina</taxon>
        <taxon>Agaricomycetes</taxon>
        <taxon>Agaricomycetidae</taxon>
        <taxon>Agaricales</taxon>
        <taxon>Agaricineae</taxon>
        <taxon>Psathyrellaceae</taxon>
        <taxon>Coprinopsis</taxon>
    </lineage>
</organism>
<dbReference type="Pfam" id="PF00348">
    <property type="entry name" value="polyprenyl_synt"/>
    <property type="match status" value="2"/>
</dbReference>
<dbReference type="EMBL" id="ML210220">
    <property type="protein sequence ID" value="TFK23353.1"/>
    <property type="molecule type" value="Genomic_DNA"/>
</dbReference>
<dbReference type="SUPFAM" id="SSF48576">
    <property type="entry name" value="Terpenoid synthases"/>
    <property type="match status" value="1"/>
</dbReference>
<dbReference type="OrthoDB" id="10257492at2759"/>
<evidence type="ECO:0000313" key="14">
    <source>
        <dbReference type="Proteomes" id="UP000307440"/>
    </source>
</evidence>
<dbReference type="GO" id="GO:0004337">
    <property type="term" value="F:(2E,6E)-farnesyl diphosphate synthase activity"/>
    <property type="evidence" value="ECO:0007669"/>
    <property type="project" value="UniProtKB-EC"/>
</dbReference>
<proteinExistence type="inferred from homology"/>
<evidence type="ECO:0000256" key="12">
    <source>
        <dbReference type="SAM" id="MobiDB-lite"/>
    </source>
</evidence>
<dbReference type="InterPro" id="IPR008949">
    <property type="entry name" value="Isoprenoid_synthase_dom_sf"/>
</dbReference>
<protein>
    <recommendedName>
        <fullName evidence="10">(2E,6E)-farnesyl diphosphate synthase</fullName>
        <ecNumber evidence="3">2.5.1.1</ecNumber>
        <ecNumber evidence="2">2.5.1.10</ecNumber>
    </recommendedName>
    <alternativeName>
        <fullName evidence="9">Dimethylallyltranstransferase</fullName>
    </alternativeName>
    <alternativeName>
        <fullName evidence="8">Farnesyl diphosphate synthase</fullName>
    </alternativeName>
    <alternativeName>
        <fullName evidence="7">Geranyltranstransferase</fullName>
    </alternativeName>
</protein>